<proteinExistence type="predicted"/>
<dbReference type="InterPro" id="IPR029068">
    <property type="entry name" value="Glyas_Bleomycin-R_OHBP_Dase"/>
</dbReference>
<name>A0A510KFD9_9FUSO</name>
<organism evidence="1 2">
    <name type="scientific">Leptotrichia wadei</name>
    <dbReference type="NCBI Taxonomy" id="157687"/>
    <lineage>
        <taxon>Bacteria</taxon>
        <taxon>Fusobacteriati</taxon>
        <taxon>Fusobacteriota</taxon>
        <taxon>Fusobacteriia</taxon>
        <taxon>Fusobacteriales</taxon>
        <taxon>Leptotrichiaceae</taxon>
        <taxon>Leptotrichia</taxon>
    </lineage>
</organism>
<sequence length="77" mass="8851">MKLIDVKTIVSVFQVSDIEKSLSWYKKWLGEPDVVPMEGVAEYELNKDVWLQLSYEGTEKIEKSSIIIGIEDIKSCK</sequence>
<dbReference type="AlphaFoldDB" id="A0A510KFD9"/>
<accession>A0A510KFD9</accession>
<dbReference type="EMBL" id="AP019834">
    <property type="protein sequence ID" value="BBM48613.1"/>
    <property type="molecule type" value="Genomic_DNA"/>
</dbReference>
<dbReference type="SMR" id="A0A510KFD9"/>
<dbReference type="RefSeq" id="WP_197734642.1">
    <property type="nucleotide sequence ID" value="NZ_AP019834.1"/>
</dbReference>
<gene>
    <name evidence="1" type="ORF">JMUB3933_2133</name>
</gene>
<reference evidence="1 2" key="1">
    <citation type="submission" date="2019-07" db="EMBL/GenBank/DDBJ databases">
        <title>Complete Genome Sequence of Leptotrichia wadei Strain JMUB3933.</title>
        <authorList>
            <person name="Watanabe S."/>
            <person name="Cui L."/>
        </authorList>
    </citation>
    <scope>NUCLEOTIDE SEQUENCE [LARGE SCALE GENOMIC DNA]</scope>
    <source>
        <strain evidence="1 2">JMUB3933</strain>
    </source>
</reference>
<protein>
    <submittedName>
        <fullName evidence="1">Glyoxalase family protein</fullName>
    </submittedName>
</protein>
<evidence type="ECO:0000313" key="1">
    <source>
        <dbReference type="EMBL" id="BBM48613.1"/>
    </source>
</evidence>
<evidence type="ECO:0000313" key="2">
    <source>
        <dbReference type="Proteomes" id="UP000321397"/>
    </source>
</evidence>
<dbReference type="Gene3D" id="3.10.180.10">
    <property type="entry name" value="2,3-Dihydroxybiphenyl 1,2-Dioxygenase, domain 1"/>
    <property type="match status" value="1"/>
</dbReference>
<dbReference type="SUPFAM" id="SSF54593">
    <property type="entry name" value="Glyoxalase/Bleomycin resistance protein/Dihydroxybiphenyl dioxygenase"/>
    <property type="match status" value="1"/>
</dbReference>
<dbReference type="Proteomes" id="UP000321397">
    <property type="component" value="Chromosome"/>
</dbReference>